<feature type="transmembrane region" description="Helical" evidence="1">
    <location>
        <begin position="181"/>
        <end position="199"/>
    </location>
</feature>
<feature type="transmembrane region" description="Helical" evidence="1">
    <location>
        <begin position="52"/>
        <end position="71"/>
    </location>
</feature>
<dbReference type="Pfam" id="PF07690">
    <property type="entry name" value="MFS_1"/>
    <property type="match status" value="1"/>
</dbReference>
<protein>
    <submittedName>
        <fullName evidence="2">Uncharacterized protein</fullName>
    </submittedName>
</protein>
<sequence>MLKNFDELQRNEIAKRRKNDDCKIETIKNNSKKRKNINYQGLRLDELAPDGGWGYVIAVAMIIVFVTSYSASPSFAIVFSEFFESTGQSGSAMTILNSIFMVSFSLSGLVTDALLKKYSIRFVGVGAAVLFSVPNVLSAFVIHFYELATICFIQGIGVGLMNTICNANFNAYFVKKRTKVMSATQVIIGLGGIIYPIAIEKMMTAYGFRGTAAMIGVISLNSICGMLMMHPVEWHLRSPHEVWEERRALEKLKSFEQPKILNKVNNSEANDLLPSMHGTQSVLYKSRWSSMGNLKENKDQSSPLLIGQMKVNTDFENGIRPRSNSARIALAKRFSTLSASSFGNIAVASVEVQYQRMEILPQRLEEKSEFNEIIRHGEKLERKKKEYVLLNIMSNSFELSLLKDRTFMIMSLGISFVFVSDFTFSSLLPLAMIHDGYSHSDTALTITIGAAAELGSRIFLAVFTLFADARAKTLFFFAMIMMGFAKFAYYYFEGTMVGIMVCISIIGAVRSWIYVPQPLVIVENYPVEKYAACYGVFSLVSGIIIIAVGPVIGLIKDLSNSFAVSQLLLIALNCVFIIPWAIDLAVDYKKDETI</sequence>
<feature type="transmembrane region" description="Helical" evidence="1">
    <location>
        <begin position="536"/>
        <end position="555"/>
    </location>
</feature>
<dbReference type="AlphaFoldDB" id="A0A834XIM0"/>
<dbReference type="GO" id="GO:0008028">
    <property type="term" value="F:monocarboxylic acid transmembrane transporter activity"/>
    <property type="evidence" value="ECO:0007669"/>
    <property type="project" value="TreeGrafter"/>
</dbReference>
<dbReference type="OrthoDB" id="6499973at2759"/>
<dbReference type="InterPro" id="IPR036259">
    <property type="entry name" value="MFS_trans_sf"/>
</dbReference>
<feature type="transmembrane region" description="Helical" evidence="1">
    <location>
        <begin position="147"/>
        <end position="169"/>
    </location>
</feature>
<proteinExistence type="predicted"/>
<evidence type="ECO:0000256" key="1">
    <source>
        <dbReference type="SAM" id="Phobius"/>
    </source>
</evidence>
<feature type="transmembrane region" description="Helical" evidence="1">
    <location>
        <begin position="443"/>
        <end position="467"/>
    </location>
</feature>
<dbReference type="InterPro" id="IPR050327">
    <property type="entry name" value="Proton-linked_MCT"/>
</dbReference>
<reference evidence="2 3" key="1">
    <citation type="submission" date="2020-08" db="EMBL/GenBank/DDBJ databases">
        <title>Aphidius gifuensis genome sequencing and assembly.</title>
        <authorList>
            <person name="Du Z."/>
        </authorList>
    </citation>
    <scope>NUCLEOTIDE SEQUENCE [LARGE SCALE GENOMIC DNA]</scope>
    <source>
        <strain evidence="2">YNYX2018</strain>
        <tissue evidence="2">Adults</tissue>
    </source>
</reference>
<dbReference type="Proteomes" id="UP000639338">
    <property type="component" value="Unassembled WGS sequence"/>
</dbReference>
<feature type="transmembrane region" description="Helical" evidence="1">
    <location>
        <begin position="122"/>
        <end position="141"/>
    </location>
</feature>
<dbReference type="PANTHER" id="PTHR11360">
    <property type="entry name" value="MONOCARBOXYLATE TRANSPORTER"/>
    <property type="match status" value="1"/>
</dbReference>
<name>A0A834XIM0_APHGI</name>
<feature type="transmembrane region" description="Helical" evidence="1">
    <location>
        <begin position="407"/>
        <end position="431"/>
    </location>
</feature>
<keyword evidence="1" id="KW-0812">Transmembrane</keyword>
<gene>
    <name evidence="2" type="ORF">HCN44_003474</name>
</gene>
<organism evidence="2 3">
    <name type="scientific">Aphidius gifuensis</name>
    <name type="common">Parasitoid wasp</name>
    <dbReference type="NCBI Taxonomy" id="684658"/>
    <lineage>
        <taxon>Eukaryota</taxon>
        <taxon>Metazoa</taxon>
        <taxon>Ecdysozoa</taxon>
        <taxon>Arthropoda</taxon>
        <taxon>Hexapoda</taxon>
        <taxon>Insecta</taxon>
        <taxon>Pterygota</taxon>
        <taxon>Neoptera</taxon>
        <taxon>Endopterygota</taxon>
        <taxon>Hymenoptera</taxon>
        <taxon>Apocrita</taxon>
        <taxon>Ichneumonoidea</taxon>
        <taxon>Braconidae</taxon>
        <taxon>Aphidiinae</taxon>
        <taxon>Aphidius</taxon>
    </lineage>
</organism>
<dbReference type="InterPro" id="IPR011701">
    <property type="entry name" value="MFS"/>
</dbReference>
<dbReference type="Gene3D" id="1.20.1250.20">
    <property type="entry name" value="MFS general substrate transporter like domains"/>
    <property type="match status" value="2"/>
</dbReference>
<evidence type="ECO:0000313" key="2">
    <source>
        <dbReference type="EMBL" id="KAF7987611.1"/>
    </source>
</evidence>
<evidence type="ECO:0000313" key="3">
    <source>
        <dbReference type="Proteomes" id="UP000639338"/>
    </source>
</evidence>
<feature type="transmembrane region" description="Helical" evidence="1">
    <location>
        <begin position="211"/>
        <end position="229"/>
    </location>
</feature>
<dbReference type="SUPFAM" id="SSF103473">
    <property type="entry name" value="MFS general substrate transporter"/>
    <property type="match status" value="1"/>
</dbReference>
<feature type="transmembrane region" description="Helical" evidence="1">
    <location>
        <begin position="567"/>
        <end position="586"/>
    </location>
</feature>
<dbReference type="PANTHER" id="PTHR11360:SF309">
    <property type="entry name" value="MONOCARBOXYLATE TRANSPORTER 7-LIKE PROTEIN"/>
    <property type="match status" value="1"/>
</dbReference>
<feature type="transmembrane region" description="Helical" evidence="1">
    <location>
        <begin position="498"/>
        <end position="515"/>
    </location>
</feature>
<feature type="transmembrane region" description="Helical" evidence="1">
    <location>
        <begin position="91"/>
        <end position="110"/>
    </location>
</feature>
<comment type="caution">
    <text evidence="2">The sequence shown here is derived from an EMBL/GenBank/DDBJ whole genome shotgun (WGS) entry which is preliminary data.</text>
</comment>
<keyword evidence="1" id="KW-1133">Transmembrane helix</keyword>
<accession>A0A834XIM0</accession>
<keyword evidence="3" id="KW-1185">Reference proteome</keyword>
<keyword evidence="1" id="KW-0472">Membrane</keyword>
<dbReference type="EMBL" id="JACMRX010000006">
    <property type="protein sequence ID" value="KAF7987611.1"/>
    <property type="molecule type" value="Genomic_DNA"/>
</dbReference>